<proteinExistence type="predicted"/>
<evidence type="ECO:0000313" key="2">
    <source>
        <dbReference type="EMBL" id="KAL2828040.1"/>
    </source>
</evidence>
<keyword evidence="1" id="KW-0472">Membrane</keyword>
<evidence type="ECO:0000256" key="1">
    <source>
        <dbReference type="SAM" id="Phobius"/>
    </source>
</evidence>
<dbReference type="Proteomes" id="UP001610335">
    <property type="component" value="Unassembled WGS sequence"/>
</dbReference>
<keyword evidence="3" id="KW-1185">Reference proteome</keyword>
<dbReference type="EMBL" id="JBFXLS010000022">
    <property type="protein sequence ID" value="KAL2828040.1"/>
    <property type="molecule type" value="Genomic_DNA"/>
</dbReference>
<gene>
    <name evidence="2" type="ORF">BDW59DRAFT_143680</name>
</gene>
<accession>A0ABR4IJU2</accession>
<feature type="transmembrane region" description="Helical" evidence="1">
    <location>
        <begin position="43"/>
        <end position="61"/>
    </location>
</feature>
<comment type="caution">
    <text evidence="2">The sequence shown here is derived from an EMBL/GenBank/DDBJ whole genome shotgun (WGS) entry which is preliminary data.</text>
</comment>
<sequence>MGPKINNNSTTHTINATAAKINVPAIESTIGTPQHSSYAARNIAMIGCSIAALYIFTWRSGGVSHYTKRQMVASKRLTPRGASNLSHVRKFIHKAEKDRIVMLFY</sequence>
<reference evidence="2 3" key="1">
    <citation type="submission" date="2024-07" db="EMBL/GenBank/DDBJ databases">
        <title>Section-level genome sequencing and comparative genomics of Aspergillus sections Usti and Cavernicolus.</title>
        <authorList>
            <consortium name="Lawrence Berkeley National Laboratory"/>
            <person name="Nybo J.L."/>
            <person name="Vesth T.C."/>
            <person name="Theobald S."/>
            <person name="Frisvad J.C."/>
            <person name="Larsen T.O."/>
            <person name="Kjaerboelling I."/>
            <person name="Rothschild-Mancinelli K."/>
            <person name="Lyhne E.K."/>
            <person name="Kogle M.E."/>
            <person name="Barry K."/>
            <person name="Clum A."/>
            <person name="Na H."/>
            <person name="Ledsgaard L."/>
            <person name="Lin J."/>
            <person name="Lipzen A."/>
            <person name="Kuo A."/>
            <person name="Riley R."/>
            <person name="Mondo S."/>
            <person name="LaButti K."/>
            <person name="Haridas S."/>
            <person name="Pangalinan J."/>
            <person name="Salamov A.A."/>
            <person name="Simmons B.A."/>
            <person name="Magnuson J.K."/>
            <person name="Chen J."/>
            <person name="Drula E."/>
            <person name="Henrissat B."/>
            <person name="Wiebenga A."/>
            <person name="Lubbers R.J."/>
            <person name="Gomes A.C."/>
            <person name="Makela M.R."/>
            <person name="Stajich J."/>
            <person name="Grigoriev I.V."/>
            <person name="Mortensen U.H."/>
            <person name="De vries R.P."/>
            <person name="Baker S.E."/>
            <person name="Andersen M.R."/>
        </authorList>
    </citation>
    <scope>NUCLEOTIDE SEQUENCE [LARGE SCALE GENOMIC DNA]</scope>
    <source>
        <strain evidence="2 3">CBS 600.67</strain>
    </source>
</reference>
<keyword evidence="1" id="KW-1133">Transmembrane helix</keyword>
<evidence type="ECO:0000313" key="3">
    <source>
        <dbReference type="Proteomes" id="UP001610335"/>
    </source>
</evidence>
<keyword evidence="1" id="KW-0812">Transmembrane</keyword>
<name>A0ABR4IJU2_9EURO</name>
<organism evidence="2 3">
    <name type="scientific">Aspergillus cavernicola</name>
    <dbReference type="NCBI Taxonomy" id="176166"/>
    <lineage>
        <taxon>Eukaryota</taxon>
        <taxon>Fungi</taxon>
        <taxon>Dikarya</taxon>
        <taxon>Ascomycota</taxon>
        <taxon>Pezizomycotina</taxon>
        <taxon>Eurotiomycetes</taxon>
        <taxon>Eurotiomycetidae</taxon>
        <taxon>Eurotiales</taxon>
        <taxon>Aspergillaceae</taxon>
        <taxon>Aspergillus</taxon>
        <taxon>Aspergillus subgen. Nidulantes</taxon>
    </lineage>
</organism>
<protein>
    <submittedName>
        <fullName evidence="2">Uncharacterized protein</fullName>
    </submittedName>
</protein>